<evidence type="ECO:0000256" key="1">
    <source>
        <dbReference type="ARBA" id="ARBA00004479"/>
    </source>
</evidence>
<accession>A0A6P7TM98</accession>
<evidence type="ECO:0000313" key="11">
    <source>
        <dbReference type="RefSeq" id="XP_029650662.1"/>
    </source>
</evidence>
<keyword evidence="5 9" id="KW-1133">Transmembrane helix</keyword>
<dbReference type="Proteomes" id="UP000515154">
    <property type="component" value="Linkage group LG24"/>
</dbReference>
<dbReference type="PANTHER" id="PTHR11337:SF8">
    <property type="entry name" value="VISGUN, ISOFORM E"/>
    <property type="match status" value="1"/>
</dbReference>
<protein>
    <submittedName>
        <fullName evidence="11">Sialomucin core protein 24 isoform X1</fullName>
    </submittedName>
</protein>
<evidence type="ECO:0000256" key="8">
    <source>
        <dbReference type="SAM" id="MobiDB-lite"/>
    </source>
</evidence>
<name>A0A6P7TM98_9MOLL</name>
<keyword evidence="3 9" id="KW-0812">Transmembrane</keyword>
<dbReference type="GO" id="GO:0016020">
    <property type="term" value="C:membrane"/>
    <property type="evidence" value="ECO:0007669"/>
    <property type="project" value="UniProtKB-SubCell"/>
</dbReference>
<evidence type="ECO:0000256" key="2">
    <source>
        <dbReference type="ARBA" id="ARBA00005341"/>
    </source>
</evidence>
<evidence type="ECO:0000313" key="10">
    <source>
        <dbReference type="Proteomes" id="UP000515154"/>
    </source>
</evidence>
<dbReference type="GO" id="GO:0031410">
    <property type="term" value="C:cytoplasmic vesicle"/>
    <property type="evidence" value="ECO:0007669"/>
    <property type="project" value="TreeGrafter"/>
</dbReference>
<evidence type="ECO:0000256" key="7">
    <source>
        <dbReference type="ARBA" id="ARBA00023180"/>
    </source>
</evidence>
<dbReference type="KEGG" id="osn:115224013"/>
<dbReference type="PANTHER" id="PTHR11337">
    <property type="entry name" value="MUCIN/PORIMIN"/>
    <property type="match status" value="1"/>
</dbReference>
<evidence type="ECO:0000256" key="4">
    <source>
        <dbReference type="ARBA" id="ARBA00022729"/>
    </source>
</evidence>
<keyword evidence="10" id="KW-1185">Reference proteome</keyword>
<keyword evidence="7" id="KW-0325">Glycoprotein</keyword>
<evidence type="ECO:0000256" key="3">
    <source>
        <dbReference type="ARBA" id="ARBA00022692"/>
    </source>
</evidence>
<evidence type="ECO:0000256" key="9">
    <source>
        <dbReference type="SAM" id="Phobius"/>
    </source>
</evidence>
<organism evidence="10 11">
    <name type="scientific">Octopus sinensis</name>
    <name type="common">East Asian common octopus</name>
    <dbReference type="NCBI Taxonomy" id="2607531"/>
    <lineage>
        <taxon>Eukaryota</taxon>
        <taxon>Metazoa</taxon>
        <taxon>Spiralia</taxon>
        <taxon>Lophotrochozoa</taxon>
        <taxon>Mollusca</taxon>
        <taxon>Cephalopoda</taxon>
        <taxon>Coleoidea</taxon>
        <taxon>Octopodiformes</taxon>
        <taxon>Octopoda</taxon>
        <taxon>Incirrata</taxon>
        <taxon>Octopodidae</taxon>
        <taxon>Octopus</taxon>
    </lineage>
</organism>
<feature type="transmembrane region" description="Helical" evidence="9">
    <location>
        <begin position="20"/>
        <end position="41"/>
    </location>
</feature>
<keyword evidence="4" id="KW-0732">Signal</keyword>
<gene>
    <name evidence="11" type="primary">LOC115224013</name>
</gene>
<proteinExistence type="inferred from homology"/>
<keyword evidence="6 9" id="KW-0472">Membrane</keyword>
<comment type="subcellular location">
    <subcellularLocation>
        <location evidence="1">Membrane</location>
        <topology evidence="1">Single-pass type I membrane protein</topology>
    </subcellularLocation>
</comment>
<feature type="transmembrane region" description="Helical" evidence="9">
    <location>
        <begin position="130"/>
        <end position="151"/>
    </location>
</feature>
<feature type="region of interest" description="Disordered" evidence="8">
    <location>
        <begin position="42"/>
        <end position="124"/>
    </location>
</feature>
<evidence type="ECO:0000256" key="5">
    <source>
        <dbReference type="ARBA" id="ARBA00022989"/>
    </source>
</evidence>
<comment type="similarity">
    <text evidence="2">Belongs to the CD164 family.</text>
</comment>
<feature type="compositionally biased region" description="Low complexity" evidence="8">
    <location>
        <begin position="56"/>
        <end position="124"/>
    </location>
</feature>
<sequence length="173" mass="18019">MFKMTAITRNLYSTFVTGRYVGIIFVLLLATSFIAGVNGIGTNGTTTTTTPPPAPTTTSVTTPSTEVITNGSTTITTTNPVTTTQSDITTASPPSTTSNSSANVSSTAAPLTSTTHPTSPASSTKQHFDAASFIGGIILCAGVIAIVFFGCKFYKARQERNYHTLTSSTVARY</sequence>
<evidence type="ECO:0000256" key="6">
    <source>
        <dbReference type="ARBA" id="ARBA00023136"/>
    </source>
</evidence>
<reference evidence="11" key="1">
    <citation type="submission" date="2025-08" db="UniProtKB">
        <authorList>
            <consortium name="RefSeq"/>
        </authorList>
    </citation>
    <scope>IDENTIFICATION</scope>
</reference>
<dbReference type="AlphaFoldDB" id="A0A6P7TM98"/>
<dbReference type="RefSeq" id="XP_029650662.1">
    <property type="nucleotide sequence ID" value="XM_029794802.2"/>
</dbReference>
<dbReference type="Pfam" id="PF05283">
    <property type="entry name" value="MGC-24"/>
    <property type="match status" value="1"/>
</dbReference>
<dbReference type="InterPro" id="IPR007947">
    <property type="entry name" value="CD164_MGC24"/>
</dbReference>